<dbReference type="InterPro" id="IPR050319">
    <property type="entry name" value="ABC_transp_ATP-bind"/>
</dbReference>
<dbReference type="InterPro" id="IPR027417">
    <property type="entry name" value="P-loop_NTPase"/>
</dbReference>
<dbReference type="InterPro" id="IPR013563">
    <property type="entry name" value="Oligopep_ABC_C"/>
</dbReference>
<dbReference type="NCBIfam" id="NF008453">
    <property type="entry name" value="PRK11308.1"/>
    <property type="match status" value="2"/>
</dbReference>
<protein>
    <submittedName>
        <fullName evidence="7">Peptide ABC transporter ATP-binding protein</fullName>
    </submittedName>
</protein>
<dbReference type="PANTHER" id="PTHR43776">
    <property type="entry name" value="TRANSPORT ATP-BINDING PROTEIN"/>
    <property type="match status" value="1"/>
</dbReference>
<organism evidence="7 8">
    <name type="scientific">Tistrella bauzanensis</name>
    <dbReference type="NCBI Taxonomy" id="657419"/>
    <lineage>
        <taxon>Bacteria</taxon>
        <taxon>Pseudomonadati</taxon>
        <taxon>Pseudomonadota</taxon>
        <taxon>Alphaproteobacteria</taxon>
        <taxon>Geminicoccales</taxon>
        <taxon>Geminicoccaceae</taxon>
        <taxon>Tistrella</taxon>
    </lineage>
</organism>
<name>A0ABQ1IFG4_9PROT</name>
<evidence type="ECO:0000256" key="1">
    <source>
        <dbReference type="ARBA" id="ARBA00004417"/>
    </source>
</evidence>
<evidence type="ECO:0000256" key="2">
    <source>
        <dbReference type="ARBA" id="ARBA00005417"/>
    </source>
</evidence>
<dbReference type="PANTHER" id="PTHR43776:SF7">
    <property type="entry name" value="D,D-DIPEPTIDE TRANSPORT ATP-BINDING PROTEIN DDPF-RELATED"/>
    <property type="match status" value="1"/>
</dbReference>
<sequence length="571" mass="61268">MTDQHAPLPAHAPPPAHPPLLAIEGLTIGVDGGPAVVDDVTLNLAASGIMAVVGESGSGKTVVSRAVLDLLPPPLMRRAGRIVFDGRDLTALAPARRHAVRGVDIGMVFQEPMVSLNPALTVGAQLVEGLIRHQRISAAEARMLALEMLARIRIDDPARCFGAWPHEFSGGMRQRIMLASVMLLKPKLLIADEPTTALDTLVQREVLELMVELADENRTAILLVSHDLGLVARYADRVAVMRRGVVVEQGATADILLNPAHDYTRSLLEAMPRPRRLAPVSLAPVPVIEARDLVVVHPGRRRMLTRAPDKRAVDGVSFRVQPGETLALVGESGSGKTTVGRCLVGLTRPSGGQLLFRGTDPLRASAAQARDRRLNCQMVFQDPFSSLDPRHGVGRIVGEPLRHVPGLSAADAARRVDEVLDEVGLGSGYVRRLPHELSGGQRQRVAIARAIIRRPAFVVADEAVSALDMTVQAQVLDLFADLQQRHGFSCLFITHALGVVRRIAHRVAVMKDGRIVETAATEDLFAAPRADYTRALLDAAPVLEPAPDGGWRPVVAAASGRAPQVAPRSAL</sequence>
<dbReference type="InterPro" id="IPR003593">
    <property type="entry name" value="AAA+_ATPase"/>
</dbReference>
<dbReference type="CDD" id="cd03257">
    <property type="entry name" value="ABC_NikE_OppD_transporters"/>
    <property type="match status" value="2"/>
</dbReference>
<dbReference type="Pfam" id="PF00005">
    <property type="entry name" value="ABC_tran"/>
    <property type="match status" value="2"/>
</dbReference>
<dbReference type="Gene3D" id="3.40.50.300">
    <property type="entry name" value="P-loop containing nucleotide triphosphate hydrolases"/>
    <property type="match status" value="2"/>
</dbReference>
<keyword evidence="4" id="KW-0547">Nucleotide-binding</keyword>
<accession>A0ABQ1IFG4</accession>
<comment type="similarity">
    <text evidence="2">Belongs to the ABC transporter superfamily.</text>
</comment>
<dbReference type="Pfam" id="PF08352">
    <property type="entry name" value="oligo_HPY"/>
    <property type="match status" value="2"/>
</dbReference>
<comment type="caution">
    <text evidence="7">The sequence shown here is derived from an EMBL/GenBank/DDBJ whole genome shotgun (WGS) entry which is preliminary data.</text>
</comment>
<comment type="subcellular location">
    <subcellularLocation>
        <location evidence="1">Cell inner membrane</location>
        <topology evidence="1">Peripheral membrane protein</topology>
    </subcellularLocation>
</comment>
<dbReference type="EMBL" id="BMDZ01000016">
    <property type="protein sequence ID" value="GGB37103.1"/>
    <property type="molecule type" value="Genomic_DNA"/>
</dbReference>
<keyword evidence="5 7" id="KW-0067">ATP-binding</keyword>
<dbReference type="NCBIfam" id="NF007739">
    <property type="entry name" value="PRK10419.1"/>
    <property type="match status" value="2"/>
</dbReference>
<evidence type="ECO:0000313" key="8">
    <source>
        <dbReference type="Proteomes" id="UP000603352"/>
    </source>
</evidence>
<evidence type="ECO:0000313" key="7">
    <source>
        <dbReference type="EMBL" id="GGB37103.1"/>
    </source>
</evidence>
<dbReference type="PROSITE" id="PS50893">
    <property type="entry name" value="ABC_TRANSPORTER_2"/>
    <property type="match status" value="2"/>
</dbReference>
<feature type="domain" description="ABC transporter" evidence="6">
    <location>
        <begin position="288"/>
        <end position="537"/>
    </location>
</feature>
<dbReference type="RefSeq" id="WP_188577000.1">
    <property type="nucleotide sequence ID" value="NZ_BMDZ01000016.1"/>
</dbReference>
<feature type="domain" description="ABC transporter" evidence="6">
    <location>
        <begin position="21"/>
        <end position="268"/>
    </location>
</feature>
<dbReference type="SUPFAM" id="SSF52540">
    <property type="entry name" value="P-loop containing nucleoside triphosphate hydrolases"/>
    <property type="match status" value="2"/>
</dbReference>
<dbReference type="SMART" id="SM00382">
    <property type="entry name" value="AAA"/>
    <property type="match status" value="2"/>
</dbReference>
<proteinExistence type="inferred from homology"/>
<evidence type="ECO:0000256" key="3">
    <source>
        <dbReference type="ARBA" id="ARBA00022448"/>
    </source>
</evidence>
<keyword evidence="3" id="KW-0813">Transport</keyword>
<dbReference type="PROSITE" id="PS00211">
    <property type="entry name" value="ABC_TRANSPORTER_1"/>
    <property type="match status" value="2"/>
</dbReference>
<gene>
    <name evidence="7" type="ORF">GCM10011505_18180</name>
</gene>
<dbReference type="InterPro" id="IPR003439">
    <property type="entry name" value="ABC_transporter-like_ATP-bd"/>
</dbReference>
<dbReference type="GO" id="GO:0005524">
    <property type="term" value="F:ATP binding"/>
    <property type="evidence" value="ECO:0007669"/>
    <property type="project" value="UniProtKB-KW"/>
</dbReference>
<evidence type="ECO:0000256" key="4">
    <source>
        <dbReference type="ARBA" id="ARBA00022741"/>
    </source>
</evidence>
<keyword evidence="8" id="KW-1185">Reference proteome</keyword>
<dbReference type="Proteomes" id="UP000603352">
    <property type="component" value="Unassembled WGS sequence"/>
</dbReference>
<evidence type="ECO:0000256" key="5">
    <source>
        <dbReference type="ARBA" id="ARBA00022840"/>
    </source>
</evidence>
<reference evidence="8" key="1">
    <citation type="journal article" date="2019" name="Int. J. Syst. Evol. Microbiol.">
        <title>The Global Catalogue of Microorganisms (GCM) 10K type strain sequencing project: providing services to taxonomists for standard genome sequencing and annotation.</title>
        <authorList>
            <consortium name="The Broad Institute Genomics Platform"/>
            <consortium name="The Broad Institute Genome Sequencing Center for Infectious Disease"/>
            <person name="Wu L."/>
            <person name="Ma J."/>
        </authorList>
    </citation>
    <scope>NUCLEOTIDE SEQUENCE [LARGE SCALE GENOMIC DNA]</scope>
    <source>
        <strain evidence="8">CGMCC 1.10188</strain>
    </source>
</reference>
<dbReference type="InterPro" id="IPR017871">
    <property type="entry name" value="ABC_transporter-like_CS"/>
</dbReference>
<evidence type="ECO:0000259" key="6">
    <source>
        <dbReference type="PROSITE" id="PS50893"/>
    </source>
</evidence>